<keyword evidence="4" id="KW-1185">Reference proteome</keyword>
<dbReference type="PANTHER" id="PTHR21538">
    <property type="entry name" value="ANILLIN/RHOTEKIN RTKN"/>
    <property type="match status" value="1"/>
</dbReference>
<organism evidence="3 4">
    <name type="scientific">Hucho hucho</name>
    <name type="common">huchen</name>
    <dbReference type="NCBI Taxonomy" id="62062"/>
    <lineage>
        <taxon>Eukaryota</taxon>
        <taxon>Metazoa</taxon>
        <taxon>Chordata</taxon>
        <taxon>Craniata</taxon>
        <taxon>Vertebrata</taxon>
        <taxon>Euteleostomi</taxon>
        <taxon>Actinopterygii</taxon>
        <taxon>Neopterygii</taxon>
        <taxon>Teleostei</taxon>
        <taxon>Protacanthopterygii</taxon>
        <taxon>Salmoniformes</taxon>
        <taxon>Salmonidae</taxon>
        <taxon>Salmoninae</taxon>
        <taxon>Hucho</taxon>
    </lineage>
</organism>
<feature type="compositionally biased region" description="Polar residues" evidence="1">
    <location>
        <begin position="247"/>
        <end position="262"/>
    </location>
</feature>
<feature type="domain" description="PH" evidence="2">
    <location>
        <begin position="116"/>
        <end position="231"/>
    </location>
</feature>
<dbReference type="SMART" id="SM00233">
    <property type="entry name" value="PH"/>
    <property type="match status" value="1"/>
</dbReference>
<feature type="region of interest" description="Disordered" evidence="1">
    <location>
        <begin position="243"/>
        <end position="262"/>
    </location>
</feature>
<sequence>MQSHTSGNACNVDLRSSSRSRVTPRKLLSTIKRSNHSVASSTMPALNTRRTSHFSLVGSHKISLASLGQSKFPLDKIKFEGKIRRLLGDEFQEKVPFLSPLEGNIYLRLDSESHSNVQHQGFLTMFGVVNGFGAWHRRFFVLEGNHMSYWNHPNDQGSKAAEGSISLFSSSSQSVKPVKRDSCARPYTFELVSGIQTALQDDQRALAKCWFSADTREDRGDWMEKLNQVLLDLHTWTHRALNHAGAQPNTQPSSGNIRESSL</sequence>
<proteinExistence type="predicted"/>
<dbReference type="Pfam" id="PF00169">
    <property type="entry name" value="PH"/>
    <property type="match status" value="1"/>
</dbReference>
<protein>
    <recommendedName>
        <fullName evidence="2">PH domain-containing protein</fullName>
    </recommendedName>
</protein>
<reference evidence="3" key="2">
    <citation type="submission" date="2025-08" db="UniProtKB">
        <authorList>
            <consortium name="Ensembl"/>
        </authorList>
    </citation>
    <scope>IDENTIFICATION</scope>
</reference>
<feature type="region of interest" description="Disordered" evidence="1">
    <location>
        <begin position="1"/>
        <end position="23"/>
    </location>
</feature>
<accession>A0A4W5MLG6</accession>
<dbReference type="SUPFAM" id="SSF50729">
    <property type="entry name" value="PH domain-like"/>
    <property type="match status" value="1"/>
</dbReference>
<reference evidence="4" key="1">
    <citation type="submission" date="2018-06" db="EMBL/GenBank/DDBJ databases">
        <title>Genome assembly of Danube salmon.</title>
        <authorList>
            <person name="Macqueen D.J."/>
            <person name="Gundappa M.K."/>
        </authorList>
    </citation>
    <scope>NUCLEOTIDE SEQUENCE [LARGE SCALE GENOMIC DNA]</scope>
</reference>
<dbReference type="Ensembl" id="ENSHHUT00000040166.1">
    <property type="protein sequence ID" value="ENSHHUP00000038643.1"/>
    <property type="gene ID" value="ENSHHUG00000024090.1"/>
</dbReference>
<dbReference type="InterPro" id="IPR037840">
    <property type="entry name" value="PH_Anillin"/>
</dbReference>
<dbReference type="GO" id="GO:0005826">
    <property type="term" value="C:actomyosin contractile ring"/>
    <property type="evidence" value="ECO:0007669"/>
    <property type="project" value="TreeGrafter"/>
</dbReference>
<dbReference type="GO" id="GO:0000915">
    <property type="term" value="P:actomyosin contractile ring assembly"/>
    <property type="evidence" value="ECO:0007669"/>
    <property type="project" value="TreeGrafter"/>
</dbReference>
<dbReference type="PANTHER" id="PTHR21538:SF26">
    <property type="entry name" value="ANILLIN ISOFORM X1"/>
    <property type="match status" value="1"/>
</dbReference>
<dbReference type="Proteomes" id="UP000314982">
    <property type="component" value="Unassembled WGS sequence"/>
</dbReference>
<dbReference type="PROSITE" id="PS50003">
    <property type="entry name" value="PH_DOMAIN"/>
    <property type="match status" value="1"/>
</dbReference>
<feature type="compositionally biased region" description="Polar residues" evidence="1">
    <location>
        <begin position="1"/>
        <end position="21"/>
    </location>
</feature>
<dbReference type="InterPro" id="IPR001849">
    <property type="entry name" value="PH_domain"/>
</dbReference>
<name>A0A4W5MLG6_9TELE</name>
<evidence type="ECO:0000256" key="1">
    <source>
        <dbReference type="SAM" id="MobiDB-lite"/>
    </source>
</evidence>
<dbReference type="GeneTree" id="ENSGT00390000008749"/>
<dbReference type="GO" id="GO:0000281">
    <property type="term" value="P:mitotic cytokinesis"/>
    <property type="evidence" value="ECO:0007669"/>
    <property type="project" value="TreeGrafter"/>
</dbReference>
<reference evidence="3" key="3">
    <citation type="submission" date="2025-09" db="UniProtKB">
        <authorList>
            <consortium name="Ensembl"/>
        </authorList>
    </citation>
    <scope>IDENTIFICATION</scope>
</reference>
<dbReference type="STRING" id="62062.ENSHHUP00000038643"/>
<dbReference type="GO" id="GO:0031106">
    <property type="term" value="P:septin ring organization"/>
    <property type="evidence" value="ECO:0007669"/>
    <property type="project" value="TreeGrafter"/>
</dbReference>
<evidence type="ECO:0000313" key="4">
    <source>
        <dbReference type="Proteomes" id="UP000314982"/>
    </source>
</evidence>
<dbReference type="InterPro" id="IPR011993">
    <property type="entry name" value="PH-like_dom_sf"/>
</dbReference>
<dbReference type="Gene3D" id="2.30.29.30">
    <property type="entry name" value="Pleckstrin-homology domain (PH domain)/Phosphotyrosine-binding domain (PTB)"/>
    <property type="match status" value="1"/>
</dbReference>
<evidence type="ECO:0000313" key="3">
    <source>
        <dbReference type="Ensembl" id="ENSHHUP00000038643.1"/>
    </source>
</evidence>
<evidence type="ECO:0000259" key="2">
    <source>
        <dbReference type="PROSITE" id="PS50003"/>
    </source>
</evidence>
<dbReference type="AlphaFoldDB" id="A0A4W5MLG6"/>
<dbReference type="InterPro" id="IPR051364">
    <property type="entry name" value="Cytokinesis/Rho-signaling"/>
</dbReference>
<dbReference type="CDD" id="cd01263">
    <property type="entry name" value="PH_anillin"/>
    <property type="match status" value="1"/>
</dbReference>